<evidence type="ECO:0000259" key="1">
    <source>
        <dbReference type="Pfam" id="PF01764"/>
    </source>
</evidence>
<accession>A0ABS2P3M3</accession>
<dbReference type="SUPFAM" id="SSF53474">
    <property type="entry name" value="alpha/beta-Hydrolases"/>
    <property type="match status" value="1"/>
</dbReference>
<dbReference type="InterPro" id="IPR051218">
    <property type="entry name" value="Sec_MonoDiacylglyc_Lipase"/>
</dbReference>
<dbReference type="CDD" id="cd00519">
    <property type="entry name" value="Lipase_3"/>
    <property type="match status" value="1"/>
</dbReference>
<dbReference type="PANTHER" id="PTHR45856:SF24">
    <property type="entry name" value="FUNGAL LIPASE-LIKE DOMAIN-CONTAINING PROTEIN"/>
    <property type="match status" value="1"/>
</dbReference>
<dbReference type="InterPro" id="IPR002921">
    <property type="entry name" value="Fungal_lipase-type"/>
</dbReference>
<evidence type="ECO:0000313" key="2">
    <source>
        <dbReference type="EMBL" id="MBM7621456.1"/>
    </source>
</evidence>
<dbReference type="EC" id="3.1.1.3" evidence="2"/>
<reference evidence="2 3" key="1">
    <citation type="submission" date="2021-01" db="EMBL/GenBank/DDBJ databases">
        <title>Genomic Encyclopedia of Type Strains, Phase IV (KMG-IV): sequencing the most valuable type-strain genomes for metagenomic binning, comparative biology and taxonomic classification.</title>
        <authorList>
            <person name="Goeker M."/>
        </authorList>
    </citation>
    <scope>NUCLEOTIDE SEQUENCE [LARGE SCALE GENOMIC DNA]</scope>
    <source>
        <strain evidence="2 3">DSM 25879</strain>
    </source>
</reference>
<dbReference type="EMBL" id="JAFBED010000007">
    <property type="protein sequence ID" value="MBM7621456.1"/>
    <property type="molecule type" value="Genomic_DNA"/>
</dbReference>
<protein>
    <submittedName>
        <fullName evidence="2">Triacylglycerol lipase</fullName>
        <ecNumber evidence="2">3.1.1.3</ecNumber>
    </submittedName>
</protein>
<dbReference type="GO" id="GO:0004806">
    <property type="term" value="F:triacylglycerol lipase activity"/>
    <property type="evidence" value="ECO:0007669"/>
    <property type="project" value="UniProtKB-EC"/>
</dbReference>
<dbReference type="Proteomes" id="UP000737402">
    <property type="component" value="Unassembled WGS sequence"/>
</dbReference>
<comment type="caution">
    <text evidence="2">The sequence shown here is derived from an EMBL/GenBank/DDBJ whole genome shotgun (WGS) entry which is preliminary data.</text>
</comment>
<proteinExistence type="predicted"/>
<gene>
    <name evidence="2" type="ORF">JOC95_003329</name>
</gene>
<evidence type="ECO:0000313" key="3">
    <source>
        <dbReference type="Proteomes" id="UP000737402"/>
    </source>
</evidence>
<dbReference type="Gene3D" id="3.40.50.1820">
    <property type="entry name" value="alpha/beta hydrolase"/>
    <property type="match status" value="1"/>
</dbReference>
<name>A0ABS2P3M3_9BACI</name>
<dbReference type="InterPro" id="IPR029058">
    <property type="entry name" value="AB_hydrolase_fold"/>
</dbReference>
<feature type="domain" description="Fungal lipase-type" evidence="1">
    <location>
        <begin position="46"/>
        <end position="176"/>
    </location>
</feature>
<keyword evidence="2" id="KW-0378">Hydrolase</keyword>
<dbReference type="Pfam" id="PF01764">
    <property type="entry name" value="Lipase_3"/>
    <property type="match status" value="1"/>
</dbReference>
<dbReference type="PANTHER" id="PTHR45856">
    <property type="entry name" value="ALPHA/BETA-HYDROLASES SUPERFAMILY PROTEIN"/>
    <property type="match status" value="1"/>
</dbReference>
<organism evidence="2 3">
    <name type="scientific">Sutcliffiella tianshenii</name>
    <dbReference type="NCBI Taxonomy" id="1463404"/>
    <lineage>
        <taxon>Bacteria</taxon>
        <taxon>Bacillati</taxon>
        <taxon>Bacillota</taxon>
        <taxon>Bacilli</taxon>
        <taxon>Bacillales</taxon>
        <taxon>Bacillaceae</taxon>
        <taxon>Sutcliffiella</taxon>
    </lineage>
</organism>
<sequence>MAYDQYFQNGIFSVPYGFKVVKEFKGVSFHSLEWFGFILESDEAIIVAFRGTQSDPDWISDAEIYQEAFPYCAAKPLVHGGFLSIYESFRKDVLEGLSTLSKEKTLFITGHSLGGALAALHALDLSVNSDFTSIYMYTYAAPRVGDPTFAKEFNQHVPASIRFVNLADIVPFVPPTKVTGPISKKTWHYKHTLTASQFLLRKGSIVKNHSIETYIEAMKTKL</sequence>
<keyword evidence="3" id="KW-1185">Reference proteome</keyword>